<keyword evidence="2" id="KW-0732">Signal</keyword>
<sequence>MVYVVPAVLTLLVGLTPSITGITSSGGACRICIQLLVYLGPLHWGTLCSLMQKVTSCMKRKEGGVVWAGDYCCMDASLPQFSKGNPMGGMCLMGAVTLSFFPFVSWLYIYMNSEMRSSWPTHCKTVI</sequence>
<dbReference type="GeneTree" id="ENSGT00390000009386"/>
<reference evidence="3" key="4">
    <citation type="submission" date="2025-09" db="UniProtKB">
        <authorList>
            <consortium name="Ensembl"/>
        </authorList>
    </citation>
    <scope>IDENTIFICATION</scope>
</reference>
<reference evidence="4" key="1">
    <citation type="submission" date="2011-10" db="EMBL/GenBank/DDBJ databases">
        <authorList>
            <consortium name="Soft-shell Turtle Genome Consortium"/>
        </authorList>
    </citation>
    <scope>NUCLEOTIDE SEQUENCE [LARGE SCALE GENOMIC DNA]</scope>
    <source>
        <strain evidence="4">Daiwa-1</strain>
    </source>
</reference>
<evidence type="ECO:0000256" key="1">
    <source>
        <dbReference type="SAM" id="Phobius"/>
    </source>
</evidence>
<reference evidence="4" key="2">
    <citation type="journal article" date="2013" name="Nat. Genet.">
        <title>The draft genomes of soft-shell turtle and green sea turtle yield insights into the development and evolution of the turtle-specific body plan.</title>
        <authorList>
            <person name="Wang Z."/>
            <person name="Pascual-Anaya J."/>
            <person name="Zadissa A."/>
            <person name="Li W."/>
            <person name="Niimura Y."/>
            <person name="Huang Z."/>
            <person name="Li C."/>
            <person name="White S."/>
            <person name="Xiong Z."/>
            <person name="Fang D."/>
            <person name="Wang B."/>
            <person name="Ming Y."/>
            <person name="Chen Y."/>
            <person name="Zheng Y."/>
            <person name="Kuraku S."/>
            <person name="Pignatelli M."/>
            <person name="Herrero J."/>
            <person name="Beal K."/>
            <person name="Nozawa M."/>
            <person name="Li Q."/>
            <person name="Wang J."/>
            <person name="Zhang H."/>
            <person name="Yu L."/>
            <person name="Shigenobu S."/>
            <person name="Wang J."/>
            <person name="Liu J."/>
            <person name="Flicek P."/>
            <person name="Searle S."/>
            <person name="Wang J."/>
            <person name="Kuratani S."/>
            <person name="Yin Y."/>
            <person name="Aken B."/>
            <person name="Zhang G."/>
            <person name="Irie N."/>
        </authorList>
    </citation>
    <scope>NUCLEOTIDE SEQUENCE [LARGE SCALE GENOMIC DNA]</scope>
    <source>
        <strain evidence="4">Daiwa-1</strain>
    </source>
</reference>
<keyword evidence="1" id="KW-1133">Transmembrane helix</keyword>
<evidence type="ECO:0000313" key="4">
    <source>
        <dbReference type="Proteomes" id="UP000007267"/>
    </source>
</evidence>
<feature type="signal peptide" evidence="2">
    <location>
        <begin position="1"/>
        <end position="21"/>
    </location>
</feature>
<accession>K7G5Q5</accession>
<dbReference type="eggNOG" id="ENOG502S0TU">
    <property type="taxonomic scope" value="Eukaryota"/>
</dbReference>
<name>K7G5Q5_PELSI</name>
<keyword evidence="1" id="KW-0812">Transmembrane</keyword>
<organism evidence="3 4">
    <name type="scientific">Pelodiscus sinensis</name>
    <name type="common">Chinese softshell turtle</name>
    <name type="synonym">Trionyx sinensis</name>
    <dbReference type="NCBI Taxonomy" id="13735"/>
    <lineage>
        <taxon>Eukaryota</taxon>
        <taxon>Metazoa</taxon>
        <taxon>Chordata</taxon>
        <taxon>Craniata</taxon>
        <taxon>Vertebrata</taxon>
        <taxon>Euteleostomi</taxon>
        <taxon>Archelosauria</taxon>
        <taxon>Testudinata</taxon>
        <taxon>Testudines</taxon>
        <taxon>Cryptodira</taxon>
        <taxon>Trionychia</taxon>
        <taxon>Trionychidae</taxon>
        <taxon>Pelodiscus</taxon>
    </lineage>
</organism>
<protein>
    <submittedName>
        <fullName evidence="3">Transmembrane protein 220</fullName>
    </submittedName>
</protein>
<dbReference type="PANTHER" id="PTHR34262:SF1">
    <property type="entry name" value="TRANSMEMBRANE PROTEIN 220"/>
    <property type="match status" value="1"/>
</dbReference>
<dbReference type="Proteomes" id="UP000007267">
    <property type="component" value="Unassembled WGS sequence"/>
</dbReference>
<dbReference type="Ensembl" id="ENSPSIT00000015690.1">
    <property type="protein sequence ID" value="ENSPSIP00000015616.1"/>
    <property type="gene ID" value="ENSPSIG00000013952.1"/>
</dbReference>
<dbReference type="AlphaFoldDB" id="K7G5Q5"/>
<feature type="chain" id="PRO_5003904994" evidence="2">
    <location>
        <begin position="22"/>
        <end position="127"/>
    </location>
</feature>
<keyword evidence="1" id="KW-0472">Membrane</keyword>
<dbReference type="EMBL" id="AGCU01141679">
    <property type="status" value="NOT_ANNOTATED_CDS"/>
    <property type="molecule type" value="Genomic_DNA"/>
</dbReference>
<dbReference type="PANTHER" id="PTHR34262">
    <property type="entry name" value="TRANSMEMBRANE PROTEIN 220"/>
    <property type="match status" value="1"/>
</dbReference>
<reference evidence="3" key="3">
    <citation type="submission" date="2025-08" db="UniProtKB">
        <authorList>
            <consortium name="Ensembl"/>
        </authorList>
    </citation>
    <scope>IDENTIFICATION</scope>
</reference>
<gene>
    <name evidence="3" type="primary">TMEM220</name>
</gene>
<evidence type="ECO:0000256" key="2">
    <source>
        <dbReference type="SAM" id="SignalP"/>
    </source>
</evidence>
<proteinExistence type="predicted"/>
<feature type="transmembrane region" description="Helical" evidence="1">
    <location>
        <begin position="87"/>
        <end position="109"/>
    </location>
</feature>
<keyword evidence="4" id="KW-1185">Reference proteome</keyword>
<evidence type="ECO:0000313" key="3">
    <source>
        <dbReference type="Ensembl" id="ENSPSIP00000015616.1"/>
    </source>
</evidence>
<dbReference type="HOGENOM" id="CLU_135112_1_0_1"/>